<evidence type="ECO:0000256" key="1">
    <source>
        <dbReference type="SAM" id="Coils"/>
    </source>
</evidence>
<keyword evidence="1" id="KW-0175">Coiled coil</keyword>
<dbReference type="PANTHER" id="PTHR10666">
    <property type="entry name" value="UBIQUITIN"/>
    <property type="match status" value="1"/>
</dbReference>
<dbReference type="SMART" id="SM00213">
    <property type="entry name" value="UBQ"/>
    <property type="match status" value="1"/>
</dbReference>
<dbReference type="InterPro" id="IPR029071">
    <property type="entry name" value="Ubiquitin-like_domsf"/>
</dbReference>
<feature type="coiled-coil region" evidence="1">
    <location>
        <begin position="53"/>
        <end position="87"/>
    </location>
</feature>
<keyword evidence="4" id="KW-1185">Reference proteome</keyword>
<dbReference type="InterPro" id="IPR019956">
    <property type="entry name" value="Ubiquitin_dom"/>
</dbReference>
<feature type="domain" description="Ubiquitin-like" evidence="2">
    <location>
        <begin position="88"/>
        <end position="163"/>
    </location>
</feature>
<organism evidence="3 4">
    <name type="scientific">Vitrella brassicaformis (strain CCMP3155)</name>
    <dbReference type="NCBI Taxonomy" id="1169540"/>
    <lineage>
        <taxon>Eukaryota</taxon>
        <taxon>Sar</taxon>
        <taxon>Alveolata</taxon>
        <taxon>Colpodellida</taxon>
        <taxon>Vitrellaceae</taxon>
        <taxon>Vitrella</taxon>
    </lineage>
</organism>
<dbReference type="FunFam" id="3.10.20.90:FF:000379">
    <property type="entry name" value="Ubiquitin/ribosomal protein CEP52"/>
    <property type="match status" value="1"/>
</dbReference>
<dbReference type="PRINTS" id="PR00348">
    <property type="entry name" value="UBIQUITIN"/>
</dbReference>
<gene>
    <name evidence="3" type="ORF">Vbra_22335</name>
</gene>
<dbReference type="EMBL" id="CDMY01000689">
    <property type="protein sequence ID" value="CEM30206.1"/>
    <property type="molecule type" value="Genomic_DNA"/>
</dbReference>
<proteinExistence type="predicted"/>
<name>A0A0G4GJV8_VITBC</name>
<dbReference type="Proteomes" id="UP000041254">
    <property type="component" value="Unassembled WGS sequence"/>
</dbReference>
<dbReference type="PhylomeDB" id="A0A0G4GJV8"/>
<dbReference type="OrthoDB" id="419317at2759"/>
<dbReference type="InterPro" id="IPR050158">
    <property type="entry name" value="Ubiquitin_ubiquitin-like"/>
</dbReference>
<dbReference type="AlphaFoldDB" id="A0A0G4GJV8"/>
<dbReference type="InParanoid" id="A0A0G4GJV8"/>
<dbReference type="PROSITE" id="PS50053">
    <property type="entry name" value="UBIQUITIN_2"/>
    <property type="match status" value="1"/>
</dbReference>
<sequence>MASPFAVFDSSAKLSLVKLCKAWGGIHAAEESVFGSSKCNHHDALKVLATKPLDEQKRHLQELKEEAKAAAKKMGEMEKELAEERGAMQIFVKTLTGRTFTMRCDPDESVSAVKLKLQLTSGAPADQQRLMFAGSQLKDDRILEDYKIPREAVLQLVLRLRGGMFHATSGRHGFEASSGVSAEEEAVLAGMEWHGESLVVAWGGSEEMLQLVDEVTQAFEDMANMSNILLKKLKAN</sequence>
<reference evidence="3 4" key="1">
    <citation type="submission" date="2014-11" db="EMBL/GenBank/DDBJ databases">
        <authorList>
            <person name="Zhu J."/>
            <person name="Qi W."/>
            <person name="Song R."/>
        </authorList>
    </citation>
    <scope>NUCLEOTIDE SEQUENCE [LARGE SCALE GENOMIC DNA]</scope>
</reference>
<evidence type="ECO:0000313" key="3">
    <source>
        <dbReference type="EMBL" id="CEM30206.1"/>
    </source>
</evidence>
<dbReference type="SUPFAM" id="SSF54236">
    <property type="entry name" value="Ubiquitin-like"/>
    <property type="match status" value="1"/>
</dbReference>
<evidence type="ECO:0000313" key="4">
    <source>
        <dbReference type="Proteomes" id="UP000041254"/>
    </source>
</evidence>
<dbReference type="Gene3D" id="3.10.20.90">
    <property type="entry name" value="Phosphatidylinositol 3-kinase Catalytic Subunit, Chain A, domain 1"/>
    <property type="match status" value="1"/>
</dbReference>
<dbReference type="InterPro" id="IPR000626">
    <property type="entry name" value="Ubiquitin-like_dom"/>
</dbReference>
<dbReference type="STRING" id="1169540.A0A0G4GJV8"/>
<dbReference type="Pfam" id="PF00240">
    <property type="entry name" value="ubiquitin"/>
    <property type="match status" value="1"/>
</dbReference>
<evidence type="ECO:0000259" key="2">
    <source>
        <dbReference type="PROSITE" id="PS50053"/>
    </source>
</evidence>
<dbReference type="VEuPathDB" id="CryptoDB:Vbra_22335"/>
<protein>
    <recommendedName>
        <fullName evidence="2">Ubiquitin-like domain-containing protein</fullName>
    </recommendedName>
</protein>
<accession>A0A0G4GJV8</accession>